<dbReference type="CDD" id="cd00637">
    <property type="entry name" value="7tm_classA_rhodopsin-like"/>
    <property type="match status" value="1"/>
</dbReference>
<evidence type="ECO:0000256" key="3">
    <source>
        <dbReference type="ARBA" id="ARBA00022989"/>
    </source>
</evidence>
<feature type="domain" description="G-protein coupled receptors family 1 profile" evidence="9">
    <location>
        <begin position="21"/>
        <end position="442"/>
    </location>
</feature>
<keyword evidence="10" id="KW-1185">Reference proteome</keyword>
<evidence type="ECO:0000259" key="9">
    <source>
        <dbReference type="PROSITE" id="PS50262"/>
    </source>
</evidence>
<keyword evidence="3 8" id="KW-1133">Transmembrane helix</keyword>
<evidence type="ECO:0000313" key="11">
    <source>
        <dbReference type="RefSeq" id="XP_065671456.1"/>
    </source>
</evidence>
<dbReference type="GeneID" id="136072740"/>
<evidence type="ECO:0000256" key="4">
    <source>
        <dbReference type="ARBA" id="ARBA00023040"/>
    </source>
</evidence>
<feature type="transmembrane region" description="Helical" evidence="8">
    <location>
        <begin position="41"/>
        <end position="61"/>
    </location>
</feature>
<keyword evidence="7" id="KW-0807">Transducer</keyword>
<evidence type="ECO:0000256" key="1">
    <source>
        <dbReference type="ARBA" id="ARBA00004141"/>
    </source>
</evidence>
<keyword evidence="6" id="KW-0675">Receptor</keyword>
<keyword evidence="5 8" id="KW-0472">Membrane</keyword>
<feature type="transmembrane region" description="Helical" evidence="8">
    <location>
        <begin position="429"/>
        <end position="453"/>
    </location>
</feature>
<name>A0ABM4DAS1_HYDVU</name>
<dbReference type="SUPFAM" id="SSF81321">
    <property type="entry name" value="Family A G protein-coupled receptor-like"/>
    <property type="match status" value="1"/>
</dbReference>
<dbReference type="Proteomes" id="UP001652625">
    <property type="component" value="Chromosome 13"/>
</dbReference>
<feature type="transmembrane region" description="Helical" evidence="8">
    <location>
        <begin position="389"/>
        <end position="409"/>
    </location>
</feature>
<dbReference type="InterPro" id="IPR000276">
    <property type="entry name" value="GPCR_Rhodpsn"/>
</dbReference>
<feature type="transmembrane region" description="Helical" evidence="8">
    <location>
        <begin position="6"/>
        <end position="29"/>
    </location>
</feature>
<dbReference type="PROSITE" id="PS50262">
    <property type="entry name" value="G_PROTEIN_RECEP_F1_2"/>
    <property type="match status" value="1"/>
</dbReference>
<feature type="transmembrane region" description="Helical" evidence="8">
    <location>
        <begin position="81"/>
        <end position="98"/>
    </location>
</feature>
<dbReference type="RefSeq" id="XP_065671456.1">
    <property type="nucleotide sequence ID" value="XM_065815384.1"/>
</dbReference>
<dbReference type="PRINTS" id="PR00237">
    <property type="entry name" value="GPCRRHODOPSN"/>
</dbReference>
<evidence type="ECO:0000313" key="10">
    <source>
        <dbReference type="Proteomes" id="UP001652625"/>
    </source>
</evidence>
<sequence length="461" mass="53531">MIATTVFSGIFSFGFVLGVVGNLIIIMATTKYKNLQIPTNVFVCNLCGLDIFTLLVGVPLFLLDRNFELFGKTKRIIFEPLRAILVIANVFTLVLIAIERNLVIIYPKMMAGTRSLKKSILTCMAVDFFSIVLGVTMYFSQKSNGSACFKMMFHVLFSFIVQCVVPLIIMSFLYFQTWSRIRSLNRESIKCFNRNRPSILEKTSLFESLDKRFLYNQQKKPKNNRKNSDLSDFKHFSNKKRIVRRSISFSGIHKLEYTEKSETNFSLTDLHNSFKHLNNNLDDNFNISRPEKAGTCQLFQTYEISNRRNGIFINQHMCDEQSSLQKSVSQKKFGDINLSSSKFNMQDYAIRSSMQKIRKNCRALLAGADLREITERFTMTRYKQTLKTLKVFGILLLFFTFCMLPFHVIEILNLLKKPVNFHISSLSKSLIYFHAFANPWLYGGLTENFQFAFKRLFQMKR</sequence>
<dbReference type="PANTHER" id="PTHR24238:SF57">
    <property type="entry name" value="G-PROTEIN COUPLED RECEPTOR 83"/>
    <property type="match status" value="1"/>
</dbReference>
<comment type="subcellular location">
    <subcellularLocation>
        <location evidence="1">Membrane</location>
        <topology evidence="1">Multi-pass membrane protein</topology>
    </subcellularLocation>
</comment>
<organism evidence="10 11">
    <name type="scientific">Hydra vulgaris</name>
    <name type="common">Hydra</name>
    <name type="synonym">Hydra attenuata</name>
    <dbReference type="NCBI Taxonomy" id="6087"/>
    <lineage>
        <taxon>Eukaryota</taxon>
        <taxon>Metazoa</taxon>
        <taxon>Cnidaria</taxon>
        <taxon>Hydrozoa</taxon>
        <taxon>Hydroidolina</taxon>
        <taxon>Anthoathecata</taxon>
        <taxon>Aplanulata</taxon>
        <taxon>Hydridae</taxon>
        <taxon>Hydra</taxon>
    </lineage>
</organism>
<dbReference type="PANTHER" id="PTHR24238">
    <property type="entry name" value="G-PROTEIN COUPLED RECEPTOR"/>
    <property type="match status" value="1"/>
</dbReference>
<keyword evidence="2 8" id="KW-0812">Transmembrane</keyword>
<feature type="transmembrane region" description="Helical" evidence="8">
    <location>
        <begin position="151"/>
        <end position="175"/>
    </location>
</feature>
<evidence type="ECO:0000256" key="2">
    <source>
        <dbReference type="ARBA" id="ARBA00022692"/>
    </source>
</evidence>
<dbReference type="InterPro" id="IPR017452">
    <property type="entry name" value="GPCR_Rhodpsn_7TM"/>
</dbReference>
<proteinExistence type="predicted"/>
<dbReference type="Gene3D" id="1.20.1070.10">
    <property type="entry name" value="Rhodopsin 7-helix transmembrane proteins"/>
    <property type="match status" value="2"/>
</dbReference>
<feature type="transmembrane region" description="Helical" evidence="8">
    <location>
        <begin position="119"/>
        <end position="139"/>
    </location>
</feature>
<dbReference type="Pfam" id="PF00001">
    <property type="entry name" value="7tm_1"/>
    <property type="match status" value="1"/>
</dbReference>
<reference evidence="11" key="1">
    <citation type="submission" date="2025-08" db="UniProtKB">
        <authorList>
            <consortium name="RefSeq"/>
        </authorList>
    </citation>
    <scope>IDENTIFICATION</scope>
</reference>
<keyword evidence="4" id="KW-0297">G-protein coupled receptor</keyword>
<evidence type="ECO:0000256" key="8">
    <source>
        <dbReference type="SAM" id="Phobius"/>
    </source>
</evidence>
<evidence type="ECO:0000256" key="7">
    <source>
        <dbReference type="ARBA" id="ARBA00023224"/>
    </source>
</evidence>
<accession>A0ABM4DAS1</accession>
<evidence type="ECO:0000256" key="6">
    <source>
        <dbReference type="ARBA" id="ARBA00023170"/>
    </source>
</evidence>
<gene>
    <name evidence="11" type="primary">LOC136072740</name>
</gene>
<protein>
    <submittedName>
        <fullName evidence="11">Alpha-1B adrenergic receptor-like isoform X2</fullName>
    </submittedName>
</protein>
<evidence type="ECO:0000256" key="5">
    <source>
        <dbReference type="ARBA" id="ARBA00023136"/>
    </source>
</evidence>